<dbReference type="Proteomes" id="UP000467841">
    <property type="component" value="Unassembled WGS sequence"/>
</dbReference>
<name>A0A6D2JNM7_9BRAS</name>
<sequence length="97" mass="10775">MFTNLAEAQKRVEEEAIKLKKPSHVTAKHVGGVMVQTHPERYALPDSLRRRGVIKQKKKKAPAQIQIPQKETVKSTPGSGMSVASPWTLRDAKEVCS</sequence>
<evidence type="ECO:0000256" key="1">
    <source>
        <dbReference type="SAM" id="MobiDB-lite"/>
    </source>
</evidence>
<accession>A0A6D2JNM7</accession>
<reference evidence="2" key="1">
    <citation type="submission" date="2020-01" db="EMBL/GenBank/DDBJ databases">
        <authorList>
            <person name="Mishra B."/>
        </authorList>
    </citation>
    <scope>NUCLEOTIDE SEQUENCE [LARGE SCALE GENOMIC DNA]</scope>
</reference>
<gene>
    <name evidence="2" type="ORF">MERR_LOCUS30506</name>
</gene>
<dbReference type="EMBL" id="CACVBM020001274">
    <property type="protein sequence ID" value="CAA7043271.1"/>
    <property type="molecule type" value="Genomic_DNA"/>
</dbReference>
<protein>
    <submittedName>
        <fullName evidence="2">Uncharacterized protein</fullName>
    </submittedName>
</protein>
<comment type="caution">
    <text evidence="2">The sequence shown here is derived from an EMBL/GenBank/DDBJ whole genome shotgun (WGS) entry which is preliminary data.</text>
</comment>
<proteinExistence type="predicted"/>
<evidence type="ECO:0000313" key="3">
    <source>
        <dbReference type="Proteomes" id="UP000467841"/>
    </source>
</evidence>
<dbReference type="AlphaFoldDB" id="A0A6D2JNM7"/>
<evidence type="ECO:0000313" key="2">
    <source>
        <dbReference type="EMBL" id="CAA7043271.1"/>
    </source>
</evidence>
<feature type="region of interest" description="Disordered" evidence="1">
    <location>
        <begin position="56"/>
        <end position="85"/>
    </location>
</feature>
<keyword evidence="3" id="KW-1185">Reference proteome</keyword>
<organism evidence="2 3">
    <name type="scientific">Microthlaspi erraticum</name>
    <dbReference type="NCBI Taxonomy" id="1685480"/>
    <lineage>
        <taxon>Eukaryota</taxon>
        <taxon>Viridiplantae</taxon>
        <taxon>Streptophyta</taxon>
        <taxon>Embryophyta</taxon>
        <taxon>Tracheophyta</taxon>
        <taxon>Spermatophyta</taxon>
        <taxon>Magnoliopsida</taxon>
        <taxon>eudicotyledons</taxon>
        <taxon>Gunneridae</taxon>
        <taxon>Pentapetalae</taxon>
        <taxon>rosids</taxon>
        <taxon>malvids</taxon>
        <taxon>Brassicales</taxon>
        <taxon>Brassicaceae</taxon>
        <taxon>Coluteocarpeae</taxon>
        <taxon>Microthlaspi</taxon>
    </lineage>
</organism>